<protein>
    <submittedName>
        <fullName evidence="1">Uncharacterized protein</fullName>
    </submittedName>
</protein>
<evidence type="ECO:0000313" key="2">
    <source>
        <dbReference type="Proteomes" id="UP000617340"/>
    </source>
</evidence>
<proteinExistence type="predicted"/>
<dbReference type="EMBL" id="JACSDZ010000006">
    <property type="protein sequence ID" value="KAF7401471.1"/>
    <property type="molecule type" value="Genomic_DNA"/>
</dbReference>
<keyword evidence="2" id="KW-1185">Reference proteome</keyword>
<comment type="caution">
    <text evidence="1">The sequence shown here is derived from an EMBL/GenBank/DDBJ whole genome shotgun (WGS) entry which is preliminary data.</text>
</comment>
<dbReference type="Proteomes" id="UP000617340">
    <property type="component" value="Unassembled WGS sequence"/>
</dbReference>
<organism evidence="1 2">
    <name type="scientific">Vespula germanica</name>
    <name type="common">German yellow jacket</name>
    <name type="synonym">Paravespula germanica</name>
    <dbReference type="NCBI Taxonomy" id="30212"/>
    <lineage>
        <taxon>Eukaryota</taxon>
        <taxon>Metazoa</taxon>
        <taxon>Ecdysozoa</taxon>
        <taxon>Arthropoda</taxon>
        <taxon>Hexapoda</taxon>
        <taxon>Insecta</taxon>
        <taxon>Pterygota</taxon>
        <taxon>Neoptera</taxon>
        <taxon>Endopterygota</taxon>
        <taxon>Hymenoptera</taxon>
        <taxon>Apocrita</taxon>
        <taxon>Aculeata</taxon>
        <taxon>Vespoidea</taxon>
        <taxon>Vespidae</taxon>
        <taxon>Vespinae</taxon>
        <taxon>Vespula</taxon>
    </lineage>
</organism>
<sequence length="127" mass="14882">MAKNENLQKNIRHEKVVLEKKGDHVEISGNYTKRELRQLLLSPTVSPLLSDDEDRTKLEKTLETGIKLSQVDIEKIRKDKIHDEIKKIGEEILKDHQVTIDHKDYKDIIGDVLKEEQYKDDETNDIH</sequence>
<dbReference type="AlphaFoldDB" id="A0A834K961"/>
<evidence type="ECO:0000313" key="1">
    <source>
        <dbReference type="EMBL" id="KAF7401471.1"/>
    </source>
</evidence>
<gene>
    <name evidence="1" type="ORF">HZH68_007291</name>
</gene>
<accession>A0A834K961</accession>
<name>A0A834K961_VESGE</name>
<reference evidence="1" key="1">
    <citation type="journal article" date="2020" name="G3 (Bethesda)">
        <title>High-Quality Assemblies for Three Invasive Social Wasps from the &lt;i&gt;Vespula&lt;/i&gt; Genus.</title>
        <authorList>
            <person name="Harrop T.W.R."/>
            <person name="Guhlin J."/>
            <person name="McLaughlin G.M."/>
            <person name="Permina E."/>
            <person name="Stockwell P."/>
            <person name="Gilligan J."/>
            <person name="Le Lec M.F."/>
            <person name="Gruber M.A.M."/>
            <person name="Quinn O."/>
            <person name="Lovegrove M."/>
            <person name="Duncan E.J."/>
            <person name="Remnant E.J."/>
            <person name="Van Eeckhoven J."/>
            <person name="Graham B."/>
            <person name="Knapp R.A."/>
            <person name="Langford K.W."/>
            <person name="Kronenberg Z."/>
            <person name="Press M.O."/>
            <person name="Eacker S.M."/>
            <person name="Wilson-Rankin E.E."/>
            <person name="Purcell J."/>
            <person name="Lester P.J."/>
            <person name="Dearden P.K."/>
        </authorList>
    </citation>
    <scope>NUCLEOTIDE SEQUENCE</scope>
    <source>
        <strain evidence="1">Linc-1</strain>
    </source>
</reference>